<gene>
    <name evidence="2" type="ORF">WJX74_009824</name>
</gene>
<name>A0AAW1SFQ4_9CHLO</name>
<dbReference type="EMBL" id="JALJOS010000001">
    <property type="protein sequence ID" value="KAK9845026.1"/>
    <property type="molecule type" value="Genomic_DNA"/>
</dbReference>
<sequence length="127" mass="14087">MHTHMDEEQYLLRAAATTPDAPLQPDGDAQPSHELGRGNEWLEHEVHETDEEETPVEYCKVFMMTGLVDGALSIEGMIEKLQAAVRRLKQLHDVGWELEGTVEDDEAHLVKFVSPANPPDGSVGSLN</sequence>
<accession>A0AAW1SFQ4</accession>
<protein>
    <submittedName>
        <fullName evidence="2">Uncharacterized protein</fullName>
    </submittedName>
</protein>
<feature type="region of interest" description="Disordered" evidence="1">
    <location>
        <begin position="15"/>
        <end position="39"/>
    </location>
</feature>
<organism evidence="2 3">
    <name type="scientific">Apatococcus lobatus</name>
    <dbReference type="NCBI Taxonomy" id="904363"/>
    <lineage>
        <taxon>Eukaryota</taxon>
        <taxon>Viridiplantae</taxon>
        <taxon>Chlorophyta</taxon>
        <taxon>core chlorophytes</taxon>
        <taxon>Trebouxiophyceae</taxon>
        <taxon>Chlorellales</taxon>
        <taxon>Chlorellaceae</taxon>
        <taxon>Apatococcus</taxon>
    </lineage>
</organism>
<keyword evidence="3" id="KW-1185">Reference proteome</keyword>
<evidence type="ECO:0000313" key="3">
    <source>
        <dbReference type="Proteomes" id="UP001438707"/>
    </source>
</evidence>
<reference evidence="2 3" key="1">
    <citation type="journal article" date="2024" name="Nat. Commun.">
        <title>Phylogenomics reveals the evolutionary origins of lichenization in chlorophyte algae.</title>
        <authorList>
            <person name="Puginier C."/>
            <person name="Libourel C."/>
            <person name="Otte J."/>
            <person name="Skaloud P."/>
            <person name="Haon M."/>
            <person name="Grisel S."/>
            <person name="Petersen M."/>
            <person name="Berrin J.G."/>
            <person name="Delaux P.M."/>
            <person name="Dal Grande F."/>
            <person name="Keller J."/>
        </authorList>
    </citation>
    <scope>NUCLEOTIDE SEQUENCE [LARGE SCALE GENOMIC DNA]</scope>
    <source>
        <strain evidence="2 3">SAG 2145</strain>
    </source>
</reference>
<evidence type="ECO:0000313" key="2">
    <source>
        <dbReference type="EMBL" id="KAK9845026.1"/>
    </source>
</evidence>
<dbReference type="Proteomes" id="UP001438707">
    <property type="component" value="Unassembled WGS sequence"/>
</dbReference>
<evidence type="ECO:0000256" key="1">
    <source>
        <dbReference type="SAM" id="MobiDB-lite"/>
    </source>
</evidence>
<comment type="caution">
    <text evidence="2">The sequence shown here is derived from an EMBL/GenBank/DDBJ whole genome shotgun (WGS) entry which is preliminary data.</text>
</comment>
<dbReference type="AlphaFoldDB" id="A0AAW1SFQ4"/>
<proteinExistence type="predicted"/>